<reference evidence="1" key="1">
    <citation type="submission" date="2021-08" db="EMBL/GenBank/DDBJ databases">
        <title>The first chromosome-level gecko genome reveals the dynamic sex chromosomes of Neotropical dwarf geckos (Sphaerodactylidae: Sphaerodactylus).</title>
        <authorList>
            <person name="Pinto B.J."/>
            <person name="Keating S.E."/>
            <person name="Gamble T."/>
        </authorList>
    </citation>
    <scope>NUCLEOTIDE SEQUENCE</scope>
    <source>
        <strain evidence="1">TG3544</strain>
    </source>
</reference>
<keyword evidence="2" id="KW-1185">Reference proteome</keyword>
<protein>
    <submittedName>
        <fullName evidence="1">Uncharacterized protein</fullName>
    </submittedName>
</protein>
<proteinExistence type="predicted"/>
<name>A0ACB8F5Q4_9SAUR</name>
<comment type="caution">
    <text evidence="1">The sequence shown here is derived from an EMBL/GenBank/DDBJ whole genome shotgun (WGS) entry which is preliminary data.</text>
</comment>
<dbReference type="EMBL" id="CM037618">
    <property type="protein sequence ID" value="KAH8000404.1"/>
    <property type="molecule type" value="Genomic_DNA"/>
</dbReference>
<dbReference type="Proteomes" id="UP000827872">
    <property type="component" value="Linkage Group LG05"/>
</dbReference>
<accession>A0ACB8F5Q4</accession>
<evidence type="ECO:0000313" key="2">
    <source>
        <dbReference type="Proteomes" id="UP000827872"/>
    </source>
</evidence>
<sequence>MPKRREALLSSEEDSEGSCECSQPGASSAGGPQKEAAVASPAGKMQTGGSQATELLRPKEGACKTASSHGDPLRSSPPYSGVPSLGFSVATSQNEETREAPLELQEGGSQRFKRDTFRRFPTGNQGLTLEQERIPIQVARNQLLDRYNQG</sequence>
<evidence type="ECO:0000313" key="1">
    <source>
        <dbReference type="EMBL" id="KAH8000404.1"/>
    </source>
</evidence>
<gene>
    <name evidence="1" type="ORF">K3G42_025175</name>
</gene>
<organism evidence="1 2">
    <name type="scientific">Sphaerodactylus townsendi</name>
    <dbReference type="NCBI Taxonomy" id="933632"/>
    <lineage>
        <taxon>Eukaryota</taxon>
        <taxon>Metazoa</taxon>
        <taxon>Chordata</taxon>
        <taxon>Craniata</taxon>
        <taxon>Vertebrata</taxon>
        <taxon>Euteleostomi</taxon>
        <taxon>Lepidosauria</taxon>
        <taxon>Squamata</taxon>
        <taxon>Bifurcata</taxon>
        <taxon>Gekkota</taxon>
        <taxon>Sphaerodactylidae</taxon>
        <taxon>Sphaerodactylus</taxon>
    </lineage>
</organism>